<dbReference type="NCBIfam" id="TIGR00350">
    <property type="entry name" value="lytR_cpsA_psr"/>
    <property type="match status" value="1"/>
</dbReference>
<dbReference type="RefSeq" id="WP_073383656.1">
    <property type="nucleotide sequence ID" value="NZ_CABJAI010000009.1"/>
</dbReference>
<gene>
    <name evidence="4" type="ORF">SAMN04515649_12110</name>
</gene>
<sequence length="421" mass="46480">MTLKKKVLCIVLACLIIVVGSGAVYGFSILHGIAGEQLDESELNINDLLDEDVVNIAVFGLDGRDDVDGDRSDTIMIATLNFKTGNIKVTSVMRDLMVKIPESKKNDVSYEKINAAYDYGGAALAVKTLNENFDLNISDYVTVNFDCLVDTVDALGGVDVNIADESILYWTNQYIMDVNDKVKKADPFLEHTGVQTVTGVQALAFCRNRYSDSDYMRTQRQREVVEQIVQKAFNVDIFTGLNLLSKVYPYVTTSLSLQEMTTYAKAFMALENKTFLDFRVPTDELSFGDMIDEVWYLVPNTLADNAVVLHKFLYDIDTYTPTDQLMKISNNIADRTGGSTGITIDPNAPYQDYTTNSSNENDSTEPTPSTDNSYNSSGNNSYNNSDNSSDNSDYTSPSEDYTPSDDSSTSGTPDDSADSVE</sequence>
<feature type="compositionally biased region" description="Polar residues" evidence="2">
    <location>
        <begin position="352"/>
        <end position="368"/>
    </location>
</feature>
<dbReference type="PANTHER" id="PTHR33392:SF6">
    <property type="entry name" value="POLYISOPRENYL-TEICHOIC ACID--PEPTIDOGLYCAN TEICHOIC ACID TRANSFERASE TAGU"/>
    <property type="match status" value="1"/>
</dbReference>
<dbReference type="Gene3D" id="3.40.630.190">
    <property type="entry name" value="LCP protein"/>
    <property type="match status" value="1"/>
</dbReference>
<evidence type="ECO:0000256" key="2">
    <source>
        <dbReference type="SAM" id="MobiDB-lite"/>
    </source>
</evidence>
<dbReference type="AlphaFoldDB" id="A0AB74F617"/>
<dbReference type="InterPro" id="IPR050922">
    <property type="entry name" value="LytR/CpsA/Psr_CW_biosynth"/>
</dbReference>
<dbReference type="Pfam" id="PF03816">
    <property type="entry name" value="LytR_cpsA_psr"/>
    <property type="match status" value="1"/>
</dbReference>
<dbReference type="EMBL" id="FRBP01000021">
    <property type="protein sequence ID" value="SHM56633.1"/>
    <property type="molecule type" value="Genomic_DNA"/>
</dbReference>
<comment type="caution">
    <text evidence="4">The sequence shown here is derived from an EMBL/GenBank/DDBJ whole genome shotgun (WGS) entry which is preliminary data.</text>
</comment>
<organism evidence="4 5">
    <name type="scientific">Eubacterium callanderi</name>
    <dbReference type="NCBI Taxonomy" id="53442"/>
    <lineage>
        <taxon>Bacteria</taxon>
        <taxon>Bacillati</taxon>
        <taxon>Bacillota</taxon>
        <taxon>Clostridia</taxon>
        <taxon>Eubacteriales</taxon>
        <taxon>Eubacteriaceae</taxon>
        <taxon>Eubacterium</taxon>
    </lineage>
</organism>
<dbReference type="InterPro" id="IPR004474">
    <property type="entry name" value="LytR_CpsA_psr"/>
</dbReference>
<name>A0AB74F617_9FIRM</name>
<accession>A0AB74F617</accession>
<reference evidence="4 5" key="1">
    <citation type="submission" date="2016-11" db="EMBL/GenBank/DDBJ databases">
        <authorList>
            <person name="Varghese N."/>
            <person name="Submissions S."/>
        </authorList>
    </citation>
    <scope>NUCLEOTIDE SEQUENCE [LARGE SCALE GENOMIC DNA]</scope>
    <source>
        <strain evidence="4 5">FD</strain>
    </source>
</reference>
<comment type="similarity">
    <text evidence="1">Belongs to the LytR/CpsA/Psr (LCP) family.</text>
</comment>
<proteinExistence type="inferred from homology"/>
<dbReference type="Proteomes" id="UP000184012">
    <property type="component" value="Unassembled WGS sequence"/>
</dbReference>
<feature type="domain" description="Cell envelope-related transcriptional attenuator" evidence="3">
    <location>
        <begin position="71"/>
        <end position="232"/>
    </location>
</feature>
<evidence type="ECO:0000313" key="4">
    <source>
        <dbReference type="EMBL" id="SHM56633.1"/>
    </source>
</evidence>
<feature type="compositionally biased region" description="Low complexity" evidence="2">
    <location>
        <begin position="369"/>
        <end position="414"/>
    </location>
</feature>
<evidence type="ECO:0000259" key="3">
    <source>
        <dbReference type="Pfam" id="PF03816"/>
    </source>
</evidence>
<feature type="region of interest" description="Disordered" evidence="2">
    <location>
        <begin position="336"/>
        <end position="421"/>
    </location>
</feature>
<protein>
    <submittedName>
        <fullName evidence="4">Cell envelope-related function transcriptional attenuator common domain-containing protein</fullName>
    </submittedName>
</protein>
<evidence type="ECO:0000256" key="1">
    <source>
        <dbReference type="ARBA" id="ARBA00006068"/>
    </source>
</evidence>
<dbReference type="PANTHER" id="PTHR33392">
    <property type="entry name" value="POLYISOPRENYL-TEICHOIC ACID--PEPTIDOGLYCAN TEICHOIC ACID TRANSFERASE TAGU"/>
    <property type="match status" value="1"/>
</dbReference>
<evidence type="ECO:0000313" key="5">
    <source>
        <dbReference type="Proteomes" id="UP000184012"/>
    </source>
</evidence>